<dbReference type="PANTHER" id="PTHR46384:SF1">
    <property type="entry name" value="MOTILE SPERM DOMAIN-CONTAINING PROTEIN 2"/>
    <property type="match status" value="1"/>
</dbReference>
<keyword evidence="1" id="KW-0472">Membrane</keyword>
<keyword evidence="5" id="KW-1185">Reference proteome</keyword>
<dbReference type="Gene3D" id="2.60.40.10">
    <property type="entry name" value="Immunoglobulins"/>
    <property type="match status" value="1"/>
</dbReference>
<evidence type="ECO:0000313" key="4">
    <source>
        <dbReference type="EnsemblMetazoa" id="CLYHEMP017033.1"/>
    </source>
</evidence>
<dbReference type="RefSeq" id="XP_066932860.1">
    <property type="nucleotide sequence ID" value="XM_067076759.1"/>
</dbReference>
<dbReference type="GO" id="GO:0012505">
    <property type="term" value="C:endomembrane system"/>
    <property type="evidence" value="ECO:0007669"/>
    <property type="project" value="TreeGrafter"/>
</dbReference>
<dbReference type="InterPro" id="IPR008962">
    <property type="entry name" value="PapD-like_sf"/>
</dbReference>
<keyword evidence="1" id="KW-1133">Transmembrane helix</keyword>
<feature type="domain" description="CRAL-TRIO" evidence="2">
    <location>
        <begin position="85"/>
        <end position="242"/>
    </location>
</feature>
<dbReference type="PANTHER" id="PTHR46384">
    <property type="entry name" value="MOTILE SPERM DOMAIN-CONTAINING PROTEIN 2"/>
    <property type="match status" value="1"/>
</dbReference>
<dbReference type="InterPro" id="IPR036273">
    <property type="entry name" value="CRAL/TRIO_N_dom_sf"/>
</dbReference>
<dbReference type="InterPro" id="IPR001251">
    <property type="entry name" value="CRAL-TRIO_dom"/>
</dbReference>
<accession>A0A7M5X367</accession>
<dbReference type="SUPFAM" id="SSF49354">
    <property type="entry name" value="PapD-like"/>
    <property type="match status" value="1"/>
</dbReference>
<sequence length="535" mass="61969">MFSREEKEKEKENNLALIEELRRRLLSRGPELQDFDEEDIEKVQKSDGFVWQFLIHQHKDIDKALEMMVECLKWRESFGLNEITERNIDRHLFEIGFLFPRNTDKNGNLLLHFLANRYRKELYNIEEVKKLFAFALEKLCENNSGKKVTMVFDMQDAGFANMDMDLIKFLITCFQTYFPNVLEYLIVFETPWILITGWKLVKTWMNSDGISKIKFVKKNEINQFIAPKNLLCTMGGKDDYVYKYPPQLFTAKTQNNIIEANGVSSNHLTVNQTDVFSSISLNFDDKSVIQQQQQQQQQQQLSDEAANKTNYSKMIPSVQTEDGEPIVTIMPSHELLFHAHHSISGGEPNQILKIKNNLSKLVAFKVKTTSPENYRVKPSSGRIPGGETVEISVQLQPGHISGVSKDKFLIMSTILDGLEIEDLSNMWKTLPKASIFEQRLRCRYDSSATQSAESDRDSTISPHHIRTQDIDPLLILSKHLMEFDNKMNKMQKEILVLQSHIKMFIKLFIIFVAVSTLVLLAFILYLSRDTIKLFF</sequence>
<dbReference type="AlphaFoldDB" id="A0A7M5X367"/>
<reference evidence="4" key="1">
    <citation type="submission" date="2021-01" db="UniProtKB">
        <authorList>
            <consortium name="EnsemblMetazoa"/>
        </authorList>
    </citation>
    <scope>IDENTIFICATION</scope>
</reference>
<name>A0A7M5X367_9CNID</name>
<dbReference type="SUPFAM" id="SSF52087">
    <property type="entry name" value="CRAL/TRIO domain"/>
    <property type="match status" value="1"/>
</dbReference>
<dbReference type="CDD" id="cd00170">
    <property type="entry name" value="SEC14"/>
    <property type="match status" value="1"/>
</dbReference>
<dbReference type="EnsemblMetazoa" id="CLYHEMT017033.1">
    <property type="protein sequence ID" value="CLYHEMP017033.1"/>
    <property type="gene ID" value="CLYHEMG017033"/>
</dbReference>
<dbReference type="SUPFAM" id="SSF46938">
    <property type="entry name" value="CRAL/TRIO N-terminal domain"/>
    <property type="match status" value="1"/>
</dbReference>
<feature type="transmembrane region" description="Helical" evidence="1">
    <location>
        <begin position="503"/>
        <end position="526"/>
    </location>
</feature>
<dbReference type="InterPro" id="IPR053012">
    <property type="entry name" value="ER-organelle_contact"/>
</dbReference>
<dbReference type="GeneID" id="136820570"/>
<protein>
    <submittedName>
        <fullName evidence="4">Uncharacterized protein</fullName>
    </submittedName>
</protein>
<dbReference type="Pfam" id="PF00650">
    <property type="entry name" value="CRAL_TRIO"/>
    <property type="match status" value="1"/>
</dbReference>
<dbReference type="PROSITE" id="PS50191">
    <property type="entry name" value="CRAL_TRIO"/>
    <property type="match status" value="1"/>
</dbReference>
<evidence type="ECO:0000313" key="5">
    <source>
        <dbReference type="Proteomes" id="UP000594262"/>
    </source>
</evidence>
<keyword evidence="1" id="KW-0812">Transmembrane</keyword>
<evidence type="ECO:0000259" key="2">
    <source>
        <dbReference type="PROSITE" id="PS50191"/>
    </source>
</evidence>
<feature type="domain" description="MSP" evidence="3">
    <location>
        <begin position="326"/>
        <end position="445"/>
    </location>
</feature>
<dbReference type="Pfam" id="PF00635">
    <property type="entry name" value="Motile_Sperm"/>
    <property type="match status" value="1"/>
</dbReference>
<dbReference type="InterPro" id="IPR036865">
    <property type="entry name" value="CRAL-TRIO_dom_sf"/>
</dbReference>
<evidence type="ECO:0000259" key="3">
    <source>
        <dbReference type="PROSITE" id="PS50202"/>
    </source>
</evidence>
<dbReference type="PROSITE" id="PS50202">
    <property type="entry name" value="MSP"/>
    <property type="match status" value="1"/>
</dbReference>
<dbReference type="Gene3D" id="3.40.525.10">
    <property type="entry name" value="CRAL-TRIO lipid binding domain"/>
    <property type="match status" value="1"/>
</dbReference>
<dbReference type="InterPro" id="IPR000535">
    <property type="entry name" value="MSP_dom"/>
</dbReference>
<organism evidence="4 5">
    <name type="scientific">Clytia hemisphaerica</name>
    <dbReference type="NCBI Taxonomy" id="252671"/>
    <lineage>
        <taxon>Eukaryota</taxon>
        <taxon>Metazoa</taxon>
        <taxon>Cnidaria</taxon>
        <taxon>Hydrozoa</taxon>
        <taxon>Hydroidolina</taxon>
        <taxon>Leptothecata</taxon>
        <taxon>Obeliida</taxon>
        <taxon>Clytiidae</taxon>
        <taxon>Clytia</taxon>
    </lineage>
</organism>
<proteinExistence type="predicted"/>
<dbReference type="InterPro" id="IPR013783">
    <property type="entry name" value="Ig-like_fold"/>
</dbReference>
<dbReference type="Proteomes" id="UP000594262">
    <property type="component" value="Unplaced"/>
</dbReference>
<dbReference type="SMART" id="SM00516">
    <property type="entry name" value="SEC14"/>
    <property type="match status" value="1"/>
</dbReference>
<dbReference type="OrthoDB" id="75724at2759"/>
<dbReference type="GO" id="GO:0140284">
    <property type="term" value="C:endoplasmic reticulum-endosome membrane contact site"/>
    <property type="evidence" value="ECO:0007669"/>
    <property type="project" value="TreeGrafter"/>
</dbReference>
<evidence type="ECO:0000256" key="1">
    <source>
        <dbReference type="SAM" id="Phobius"/>
    </source>
</evidence>